<dbReference type="Proteomes" id="UP001519641">
    <property type="component" value="Unassembled WGS sequence"/>
</dbReference>
<dbReference type="InterPro" id="IPR011335">
    <property type="entry name" value="Restrct_endonuc-II-like"/>
</dbReference>
<name>A0ABS5VFJ7_9MICO</name>
<protein>
    <recommendedName>
        <fullName evidence="3">DUF559 domain-containing protein</fullName>
    </recommendedName>
</protein>
<dbReference type="SUPFAM" id="SSF52980">
    <property type="entry name" value="Restriction endonuclease-like"/>
    <property type="match status" value="1"/>
</dbReference>
<dbReference type="EMBL" id="JAHEWS010000009">
    <property type="protein sequence ID" value="MBT1587706.1"/>
    <property type="molecule type" value="Genomic_DNA"/>
</dbReference>
<organism evidence="1 2">
    <name type="scientific">Curtobacterium aurantiacum</name>
    <dbReference type="NCBI Taxonomy" id="3236919"/>
    <lineage>
        <taxon>Bacteria</taxon>
        <taxon>Bacillati</taxon>
        <taxon>Actinomycetota</taxon>
        <taxon>Actinomycetes</taxon>
        <taxon>Micrococcales</taxon>
        <taxon>Microbacteriaceae</taxon>
        <taxon>Curtobacterium</taxon>
    </lineage>
</organism>
<accession>A0ABS5VFJ7</accession>
<gene>
    <name evidence="1" type="ORF">KK097_07740</name>
</gene>
<evidence type="ECO:0000313" key="1">
    <source>
        <dbReference type="EMBL" id="MBT1587706.1"/>
    </source>
</evidence>
<sequence length="259" mass="28526">MRARAGVAITLVEAIALVLRDDQFISHTTAARLWGAPLPSRLDDELVHVSAIGTAPIMRRPQVIPHRLRLEGFQPSRVRGIPVSPPARAWFESASVLTSVELVVLGDFFVGPSGFATVDGLAAAIVTGSRAARRARAALDDVRTAVESPMETRLRLGVMGAGFPEPEINLDVVDDRGRFLGRADLAWPELRIALEYDGDHHRDRRTFHHDQRRANGFAVNGWIVVHATSADAGRPAVLFERLRQAFVQREVEARTRRSA</sequence>
<reference evidence="1 2" key="1">
    <citation type="submission" date="2021-05" db="EMBL/GenBank/DDBJ databases">
        <title>Whole genome sequence of Curtobacterium flaccumfaciens pv. flaccumfaciens strain CFBP 8819.</title>
        <authorList>
            <person name="Osdaghi E."/>
            <person name="Taghouti G."/>
            <person name="Portier P."/>
            <person name="Fazliarab A."/>
            <person name="Taghavi S.M."/>
            <person name="Briand M."/>
            <person name="Le-Saux M."/>
            <person name="Jacques M.-A."/>
        </authorList>
    </citation>
    <scope>NUCLEOTIDE SEQUENCE [LARGE SCALE GENOMIC DNA]</scope>
    <source>
        <strain evidence="1 2">CFBP 8819</strain>
    </source>
</reference>
<evidence type="ECO:0008006" key="3">
    <source>
        <dbReference type="Google" id="ProtNLM"/>
    </source>
</evidence>
<proteinExistence type="predicted"/>
<dbReference type="RefSeq" id="WP_214544256.1">
    <property type="nucleotide sequence ID" value="NZ_JAHEWS010000009.1"/>
</dbReference>
<evidence type="ECO:0000313" key="2">
    <source>
        <dbReference type="Proteomes" id="UP001519641"/>
    </source>
</evidence>
<comment type="caution">
    <text evidence="1">The sequence shown here is derived from an EMBL/GenBank/DDBJ whole genome shotgun (WGS) entry which is preliminary data.</text>
</comment>
<keyword evidence="2" id="KW-1185">Reference proteome</keyword>